<protein>
    <submittedName>
        <fullName evidence="2">Cyclic lactone autoinducer peptide</fullName>
    </submittedName>
</protein>
<keyword evidence="1" id="KW-0812">Transmembrane</keyword>
<evidence type="ECO:0000313" key="2">
    <source>
        <dbReference type="EMBL" id="TFE23526.1"/>
    </source>
</evidence>
<dbReference type="EMBL" id="SOMN01000033">
    <property type="protein sequence ID" value="TFE23526.1"/>
    <property type="molecule type" value="Genomic_DNA"/>
</dbReference>
<evidence type="ECO:0000256" key="1">
    <source>
        <dbReference type="SAM" id="Phobius"/>
    </source>
</evidence>
<organism evidence="2 3">
    <name type="scientific">Cohnella luojiensis</name>
    <dbReference type="NCBI Taxonomy" id="652876"/>
    <lineage>
        <taxon>Bacteria</taxon>
        <taxon>Bacillati</taxon>
        <taxon>Bacillota</taxon>
        <taxon>Bacilli</taxon>
        <taxon>Bacillales</taxon>
        <taxon>Paenibacillaceae</taxon>
        <taxon>Cohnella</taxon>
    </lineage>
</organism>
<name>A0A4Y8LQJ2_9BACL</name>
<dbReference type="Proteomes" id="UP000297900">
    <property type="component" value="Unassembled WGS sequence"/>
</dbReference>
<keyword evidence="1" id="KW-1133">Transmembrane helix</keyword>
<evidence type="ECO:0000313" key="3">
    <source>
        <dbReference type="Proteomes" id="UP000297900"/>
    </source>
</evidence>
<keyword evidence="1" id="KW-0472">Membrane</keyword>
<sequence>MKRSMAIGISRVLMLIAAVFVSTSSYYFLHRPEVPDELKR</sequence>
<dbReference type="NCBIfam" id="TIGR04223">
    <property type="entry name" value="quorum_AgrD"/>
    <property type="match status" value="1"/>
</dbReference>
<accession>A0A4Y8LQJ2</accession>
<proteinExistence type="predicted"/>
<dbReference type="InterPro" id="IPR009229">
    <property type="entry name" value="AgrD"/>
</dbReference>
<dbReference type="OrthoDB" id="2662799at2"/>
<reference evidence="2 3" key="1">
    <citation type="submission" date="2019-03" db="EMBL/GenBank/DDBJ databases">
        <title>Cohnella endophytica sp. nov., a novel endophytic bacterium isolated from bark of Sonneratia apetala.</title>
        <authorList>
            <person name="Tuo L."/>
        </authorList>
    </citation>
    <scope>NUCLEOTIDE SEQUENCE [LARGE SCALE GENOMIC DNA]</scope>
    <source>
        <strain evidence="2 3">CCTCC AB 208254</strain>
    </source>
</reference>
<gene>
    <name evidence="2" type="ORF">E2980_18710</name>
</gene>
<dbReference type="RefSeq" id="WP_135153763.1">
    <property type="nucleotide sequence ID" value="NZ_SOMN01000033.1"/>
</dbReference>
<keyword evidence="3" id="KW-1185">Reference proteome</keyword>
<feature type="transmembrane region" description="Helical" evidence="1">
    <location>
        <begin position="12"/>
        <end position="29"/>
    </location>
</feature>
<comment type="caution">
    <text evidence="2">The sequence shown here is derived from an EMBL/GenBank/DDBJ whole genome shotgun (WGS) entry which is preliminary data.</text>
</comment>
<dbReference type="AlphaFoldDB" id="A0A4Y8LQJ2"/>